<keyword evidence="3" id="KW-1185">Reference proteome</keyword>
<comment type="caution">
    <text evidence="2">The sequence shown here is derived from an EMBL/GenBank/DDBJ whole genome shotgun (WGS) entry which is preliminary data.</text>
</comment>
<accession>A0AAN6PT37</accession>
<reference evidence="2" key="1">
    <citation type="journal article" date="2023" name="Mol. Phylogenet. Evol.">
        <title>Genome-scale phylogeny and comparative genomics of the fungal order Sordariales.</title>
        <authorList>
            <person name="Hensen N."/>
            <person name="Bonometti L."/>
            <person name="Westerberg I."/>
            <person name="Brannstrom I.O."/>
            <person name="Guillou S."/>
            <person name="Cros-Aarteil S."/>
            <person name="Calhoun S."/>
            <person name="Haridas S."/>
            <person name="Kuo A."/>
            <person name="Mondo S."/>
            <person name="Pangilinan J."/>
            <person name="Riley R."/>
            <person name="LaButti K."/>
            <person name="Andreopoulos B."/>
            <person name="Lipzen A."/>
            <person name="Chen C."/>
            <person name="Yan M."/>
            <person name="Daum C."/>
            <person name="Ng V."/>
            <person name="Clum A."/>
            <person name="Steindorff A."/>
            <person name="Ohm R.A."/>
            <person name="Martin F."/>
            <person name="Silar P."/>
            <person name="Natvig D.O."/>
            <person name="Lalanne C."/>
            <person name="Gautier V."/>
            <person name="Ament-Velasquez S.L."/>
            <person name="Kruys A."/>
            <person name="Hutchinson M.I."/>
            <person name="Powell A.J."/>
            <person name="Barry K."/>
            <person name="Miller A.N."/>
            <person name="Grigoriev I.V."/>
            <person name="Debuchy R."/>
            <person name="Gladieux P."/>
            <person name="Hiltunen Thoren M."/>
            <person name="Johannesson H."/>
        </authorList>
    </citation>
    <scope>NUCLEOTIDE SEQUENCE</scope>
    <source>
        <strain evidence="2">CBS 757.83</strain>
    </source>
</reference>
<gene>
    <name evidence="2" type="ORF">N658DRAFT_518641</name>
</gene>
<dbReference type="EMBL" id="MU863675">
    <property type="protein sequence ID" value="KAK4097455.1"/>
    <property type="molecule type" value="Genomic_DNA"/>
</dbReference>
<evidence type="ECO:0000313" key="2">
    <source>
        <dbReference type="EMBL" id="KAK4097455.1"/>
    </source>
</evidence>
<protein>
    <recommendedName>
        <fullName evidence="4">GLEYA adhesin domain-containing protein</fullName>
    </recommendedName>
</protein>
<evidence type="ECO:0000313" key="3">
    <source>
        <dbReference type="Proteomes" id="UP001305647"/>
    </source>
</evidence>
<feature type="signal peptide" evidence="1">
    <location>
        <begin position="1"/>
        <end position="18"/>
    </location>
</feature>
<organism evidence="2 3">
    <name type="scientific">Parathielavia hyrcaniae</name>
    <dbReference type="NCBI Taxonomy" id="113614"/>
    <lineage>
        <taxon>Eukaryota</taxon>
        <taxon>Fungi</taxon>
        <taxon>Dikarya</taxon>
        <taxon>Ascomycota</taxon>
        <taxon>Pezizomycotina</taxon>
        <taxon>Sordariomycetes</taxon>
        <taxon>Sordariomycetidae</taxon>
        <taxon>Sordariales</taxon>
        <taxon>Chaetomiaceae</taxon>
        <taxon>Parathielavia</taxon>
    </lineage>
</organism>
<evidence type="ECO:0008006" key="4">
    <source>
        <dbReference type="Google" id="ProtNLM"/>
    </source>
</evidence>
<name>A0AAN6PT37_9PEZI</name>
<keyword evidence="1" id="KW-0732">Signal</keyword>
<dbReference type="AlphaFoldDB" id="A0AAN6PT37"/>
<sequence>MRILPFVLGLARLHLAAAACCRSNQCLKAIVDAADGIEECSSLLTLTVIPDAVTVTETGAMPTAHTTLVDTHVVTVTETTTAATETSVVVISSIVTASTETQLQVVTQTVVATQTDTETVQVTGATIIPWRRQAASAEPSPAVPTSLPQCPSWDKYVSACKCAGVTPTIVTAEAPSTTVTVDTTSTPTASLISTFTTTETVLDTVTASISTTETDVLSVTATALATVTVVLDQTVTVSVTQTQTTTAQASLITQNVPAFRAVATDYNATPLYMYANPLNGLTGGMAWNALSTSAQSSIQNRYIFTIDSSGRLLLAYNIPPYTYKYAVYVSTVTTGSMWPQFGVETTLQSQKVNGALIDWVYGAVDPVTKRLYLNAAGRKNILWCGVQLWMSTGTGEDIQRGECTVMHPIILPAVV</sequence>
<reference evidence="2" key="2">
    <citation type="submission" date="2023-05" db="EMBL/GenBank/DDBJ databases">
        <authorList>
            <consortium name="Lawrence Berkeley National Laboratory"/>
            <person name="Steindorff A."/>
            <person name="Hensen N."/>
            <person name="Bonometti L."/>
            <person name="Westerberg I."/>
            <person name="Brannstrom I.O."/>
            <person name="Guillou S."/>
            <person name="Cros-Aarteil S."/>
            <person name="Calhoun S."/>
            <person name="Haridas S."/>
            <person name="Kuo A."/>
            <person name="Mondo S."/>
            <person name="Pangilinan J."/>
            <person name="Riley R."/>
            <person name="Labutti K."/>
            <person name="Andreopoulos B."/>
            <person name="Lipzen A."/>
            <person name="Chen C."/>
            <person name="Yanf M."/>
            <person name="Daum C."/>
            <person name="Ng V."/>
            <person name="Clum A."/>
            <person name="Ohm R."/>
            <person name="Martin F."/>
            <person name="Silar P."/>
            <person name="Natvig D."/>
            <person name="Lalanne C."/>
            <person name="Gautier V."/>
            <person name="Ament-Velasquez S.L."/>
            <person name="Kruys A."/>
            <person name="Hutchinson M.I."/>
            <person name="Powell A.J."/>
            <person name="Barry K."/>
            <person name="Miller A.N."/>
            <person name="Grigoriev I.V."/>
            <person name="Debuchy R."/>
            <person name="Gladieux P."/>
            <person name="Thoren M.H."/>
            <person name="Johannesson H."/>
        </authorList>
    </citation>
    <scope>NUCLEOTIDE SEQUENCE</scope>
    <source>
        <strain evidence="2">CBS 757.83</strain>
    </source>
</reference>
<proteinExistence type="predicted"/>
<feature type="chain" id="PRO_5042820946" description="GLEYA adhesin domain-containing protein" evidence="1">
    <location>
        <begin position="19"/>
        <end position="415"/>
    </location>
</feature>
<dbReference type="Proteomes" id="UP001305647">
    <property type="component" value="Unassembled WGS sequence"/>
</dbReference>
<evidence type="ECO:0000256" key="1">
    <source>
        <dbReference type="SAM" id="SignalP"/>
    </source>
</evidence>